<dbReference type="InterPro" id="IPR011877">
    <property type="entry name" value="Ribokinase"/>
</dbReference>
<keyword evidence="7 12" id="KW-0418">Kinase</keyword>
<keyword evidence="6 12" id="KW-0547">Nucleotide-binding</keyword>
<feature type="binding site" evidence="12">
    <location>
        <position position="184"/>
    </location>
    <ligand>
        <name>ATP</name>
        <dbReference type="ChEBI" id="CHEBI:30616"/>
    </ligand>
</feature>
<keyword evidence="10 12" id="KW-0630">Potassium</keyword>
<comment type="caution">
    <text evidence="14">The sequence shown here is derived from an EMBL/GenBank/DDBJ whole genome shotgun (WGS) entry which is preliminary data.</text>
</comment>
<dbReference type="STRING" id="926561.GCA_000379025_00191"/>
<evidence type="ECO:0000313" key="14">
    <source>
        <dbReference type="EMBL" id="TDX51572.1"/>
    </source>
</evidence>
<dbReference type="EC" id="2.7.1.15" evidence="2 12"/>
<feature type="binding site" evidence="12">
    <location>
        <position position="140"/>
    </location>
    <ligand>
        <name>substrate</name>
    </ligand>
</feature>
<dbReference type="GO" id="GO:0019303">
    <property type="term" value="P:D-ribose catabolic process"/>
    <property type="evidence" value="ECO:0007669"/>
    <property type="project" value="UniProtKB-UniRule"/>
</dbReference>
<evidence type="ECO:0000256" key="3">
    <source>
        <dbReference type="ARBA" id="ARBA00016943"/>
    </source>
</evidence>
<feature type="binding site" evidence="12">
    <location>
        <position position="274"/>
    </location>
    <ligand>
        <name>ATP</name>
        <dbReference type="ChEBI" id="CHEBI:30616"/>
    </ligand>
</feature>
<feature type="binding site" evidence="12">
    <location>
        <begin position="218"/>
        <end position="223"/>
    </location>
    <ligand>
        <name>ATP</name>
        <dbReference type="ChEBI" id="CHEBI:30616"/>
    </ligand>
</feature>
<feature type="binding site" evidence="12">
    <location>
        <begin position="249"/>
        <end position="250"/>
    </location>
    <ligand>
        <name>ATP</name>
        <dbReference type="ChEBI" id="CHEBI:30616"/>
    </ligand>
</feature>
<keyword evidence="8 12" id="KW-0067">ATP-binding</keyword>
<comment type="subcellular location">
    <subcellularLocation>
        <location evidence="12">Cytoplasm</location>
    </subcellularLocation>
</comment>
<feature type="binding site" evidence="12">
    <location>
        <position position="280"/>
    </location>
    <ligand>
        <name>K(+)</name>
        <dbReference type="ChEBI" id="CHEBI:29103"/>
    </ligand>
</feature>
<keyword evidence="4 12" id="KW-0808">Transferase</keyword>
<dbReference type="InterPro" id="IPR002139">
    <property type="entry name" value="Ribo/fructo_kinase"/>
</dbReference>
<proteinExistence type="inferred from homology"/>
<evidence type="ECO:0000256" key="11">
    <source>
        <dbReference type="ARBA" id="ARBA00023277"/>
    </source>
</evidence>
<keyword evidence="11 12" id="KW-0119">Carbohydrate metabolism</keyword>
<evidence type="ECO:0000256" key="5">
    <source>
        <dbReference type="ARBA" id="ARBA00022723"/>
    </source>
</evidence>
<dbReference type="InterPro" id="IPR011611">
    <property type="entry name" value="PfkB_dom"/>
</dbReference>
<dbReference type="Gene3D" id="3.40.1190.20">
    <property type="match status" value="1"/>
</dbReference>
<evidence type="ECO:0000256" key="9">
    <source>
        <dbReference type="ARBA" id="ARBA00022842"/>
    </source>
</evidence>
<comment type="function">
    <text evidence="12">Catalyzes the phosphorylation of ribose at O-5 in a reaction requiring ATP and magnesium. The resulting D-ribose-5-phosphate can then be used either for sythesis of nucleotides, histidine, and tryptophan, or as a component of the pentose phosphate pathway.</text>
</comment>
<dbReference type="GO" id="GO:0004747">
    <property type="term" value="F:ribokinase activity"/>
    <property type="evidence" value="ECO:0007669"/>
    <property type="project" value="UniProtKB-UniRule"/>
</dbReference>
<comment type="similarity">
    <text evidence="1">Belongs to the carbohydrate kinase pfkB family.</text>
</comment>
<comment type="subunit">
    <text evidence="12">Homodimer.</text>
</comment>
<gene>
    <name evidence="12" type="primary">rbsK</name>
    <name evidence="14" type="ORF">C7959_11272</name>
</gene>
<feature type="binding site" evidence="12">
    <location>
        <position position="283"/>
    </location>
    <ligand>
        <name>K(+)</name>
        <dbReference type="ChEBI" id="CHEBI:29103"/>
    </ligand>
</feature>
<evidence type="ECO:0000256" key="8">
    <source>
        <dbReference type="ARBA" id="ARBA00022840"/>
    </source>
</evidence>
<dbReference type="PROSITE" id="PS00584">
    <property type="entry name" value="PFKB_KINASES_2"/>
    <property type="match status" value="1"/>
</dbReference>
<evidence type="ECO:0000256" key="6">
    <source>
        <dbReference type="ARBA" id="ARBA00022741"/>
    </source>
</evidence>
<comment type="catalytic activity">
    <reaction evidence="12">
        <text>D-ribose + ATP = D-ribose 5-phosphate + ADP + H(+)</text>
        <dbReference type="Rhea" id="RHEA:13697"/>
        <dbReference type="ChEBI" id="CHEBI:15378"/>
        <dbReference type="ChEBI" id="CHEBI:30616"/>
        <dbReference type="ChEBI" id="CHEBI:47013"/>
        <dbReference type="ChEBI" id="CHEBI:78346"/>
        <dbReference type="ChEBI" id="CHEBI:456216"/>
        <dbReference type="EC" id="2.7.1.15"/>
    </reaction>
</comment>
<sequence>MADDILVIGSMNMDLVVQTPRAPKKGETIMGSNFSQIPGGKGANQALAAGKLGGDVNFIGCCGQDAFGDELLDSLKTGGVNIDDVIRVEGSSGIANITIEEDGDNRIIVVSGANSKVTPEVIESFEAKIKVAKILLLQLEIPLESVSKAIELANKYGAIVILDPAPAVKLPEKIYSMIDYLLPNEGELDLLLEDYEVNTLPEKVELLLGLGVKQILLTQGGDGVTLYSNGREENYDALKVDVVDTTAAGDSFAGAFAYGLQRGWSEGEAIRYANSVAALSVTKLGAQSSLPTKEDVAKFQAERGL</sequence>
<feature type="binding site" evidence="12">
    <location>
        <position position="285"/>
    </location>
    <ligand>
        <name>K(+)</name>
        <dbReference type="ChEBI" id="CHEBI:29103"/>
    </ligand>
</feature>
<evidence type="ECO:0000313" key="15">
    <source>
        <dbReference type="Proteomes" id="UP000295832"/>
    </source>
</evidence>
<organism evidence="14 15">
    <name type="scientific">Orenia marismortui</name>
    <dbReference type="NCBI Taxonomy" id="46469"/>
    <lineage>
        <taxon>Bacteria</taxon>
        <taxon>Bacillati</taxon>
        <taxon>Bacillota</taxon>
        <taxon>Clostridia</taxon>
        <taxon>Halanaerobiales</taxon>
        <taxon>Halobacteroidaceae</taxon>
        <taxon>Orenia</taxon>
    </lineage>
</organism>
<evidence type="ECO:0000256" key="10">
    <source>
        <dbReference type="ARBA" id="ARBA00022958"/>
    </source>
</evidence>
<dbReference type="GO" id="GO:0005829">
    <property type="term" value="C:cytosol"/>
    <property type="evidence" value="ECO:0007669"/>
    <property type="project" value="TreeGrafter"/>
</dbReference>
<feature type="binding site" evidence="12">
    <location>
        <position position="244"/>
    </location>
    <ligand>
        <name>K(+)</name>
        <dbReference type="ChEBI" id="CHEBI:29103"/>
    </ligand>
</feature>
<comment type="pathway">
    <text evidence="12">Carbohydrate metabolism; D-ribose degradation; D-ribose 5-phosphate from beta-D-ribopyranose: step 2/2.</text>
</comment>
<keyword evidence="5 12" id="KW-0479">Metal-binding</keyword>
<dbReference type="NCBIfam" id="TIGR02152">
    <property type="entry name" value="D_ribokin_bact"/>
    <property type="match status" value="1"/>
</dbReference>
<keyword evidence="9 12" id="KW-0460">Magnesium</keyword>
<dbReference type="RefSeq" id="WP_134116671.1">
    <property type="nucleotide sequence ID" value="NZ_SOEG01000012.1"/>
</dbReference>
<dbReference type="SUPFAM" id="SSF53613">
    <property type="entry name" value="Ribokinase-like"/>
    <property type="match status" value="1"/>
</dbReference>
<dbReference type="AlphaFoldDB" id="A0A4R8GYN1"/>
<dbReference type="GO" id="GO:0046872">
    <property type="term" value="F:metal ion binding"/>
    <property type="evidence" value="ECO:0007669"/>
    <property type="project" value="UniProtKB-KW"/>
</dbReference>
<evidence type="ECO:0000256" key="1">
    <source>
        <dbReference type="ARBA" id="ARBA00005380"/>
    </source>
</evidence>
<dbReference type="PANTHER" id="PTHR10584:SF166">
    <property type="entry name" value="RIBOKINASE"/>
    <property type="match status" value="1"/>
</dbReference>
<dbReference type="EMBL" id="SOEG01000012">
    <property type="protein sequence ID" value="TDX51572.1"/>
    <property type="molecule type" value="Genomic_DNA"/>
</dbReference>
<feature type="domain" description="Carbohydrate kinase PfkB" evidence="13">
    <location>
        <begin position="4"/>
        <end position="292"/>
    </location>
</feature>
<keyword evidence="15" id="KW-1185">Reference proteome</keyword>
<accession>A0A4R8GYN1</accession>
<dbReference type="Proteomes" id="UP000295832">
    <property type="component" value="Unassembled WGS sequence"/>
</dbReference>
<evidence type="ECO:0000256" key="7">
    <source>
        <dbReference type="ARBA" id="ARBA00022777"/>
    </source>
</evidence>
<comment type="similarity">
    <text evidence="12">Belongs to the carbohydrate kinase PfkB family. Ribokinase subfamily.</text>
</comment>
<feature type="binding site" evidence="12">
    <location>
        <position position="250"/>
    </location>
    <ligand>
        <name>substrate</name>
    </ligand>
</feature>
<evidence type="ECO:0000256" key="2">
    <source>
        <dbReference type="ARBA" id="ARBA00012035"/>
    </source>
</evidence>
<protein>
    <recommendedName>
        <fullName evidence="3 12">Ribokinase</fullName>
        <shortName evidence="12">RK</shortName>
        <ecNumber evidence="2 12">2.7.1.15</ecNumber>
    </recommendedName>
</protein>
<comment type="activity regulation">
    <text evidence="12">Activated by a monovalent cation that binds near, but not in, the active site. The most likely occupant of the site in vivo is potassium. Ion binding induces a conformational change that may alter substrate affinity.</text>
</comment>
<comment type="caution">
    <text evidence="12">Lacks conserved residue(s) required for the propagation of feature annotation.</text>
</comment>
<keyword evidence="12" id="KW-0963">Cytoplasm</keyword>
<dbReference type="Pfam" id="PF00294">
    <property type="entry name" value="PfkB"/>
    <property type="match status" value="1"/>
</dbReference>
<dbReference type="InterPro" id="IPR029056">
    <property type="entry name" value="Ribokinase-like"/>
</dbReference>
<feature type="binding site" evidence="12">
    <location>
        <position position="246"/>
    </location>
    <ligand>
        <name>K(+)</name>
        <dbReference type="ChEBI" id="CHEBI:29103"/>
    </ligand>
</feature>
<feature type="active site" description="Proton acceptor" evidence="12">
    <location>
        <position position="250"/>
    </location>
</feature>
<name>A0A4R8GYN1_9FIRM</name>
<dbReference type="InterPro" id="IPR002173">
    <property type="entry name" value="Carboh/pur_kinase_PfkB_CS"/>
</dbReference>
<dbReference type="HAMAP" id="MF_01987">
    <property type="entry name" value="Ribokinase"/>
    <property type="match status" value="1"/>
</dbReference>
<feature type="binding site" evidence="12">
    <location>
        <begin position="12"/>
        <end position="14"/>
    </location>
    <ligand>
        <name>substrate</name>
    </ligand>
</feature>
<reference evidence="14 15" key="1">
    <citation type="submission" date="2019-03" db="EMBL/GenBank/DDBJ databases">
        <title>Subsurface microbial communities from deep shales in Ohio and West Virginia, USA.</title>
        <authorList>
            <person name="Wrighton K."/>
        </authorList>
    </citation>
    <scope>NUCLEOTIDE SEQUENCE [LARGE SCALE GENOMIC DNA]</scope>
    <source>
        <strain evidence="14 15">MSL 6dP</strain>
    </source>
</reference>
<dbReference type="CDD" id="cd01174">
    <property type="entry name" value="ribokinase"/>
    <property type="match status" value="1"/>
</dbReference>
<feature type="binding site" evidence="12">
    <location>
        <begin position="40"/>
        <end position="44"/>
    </location>
    <ligand>
        <name>substrate</name>
    </ligand>
</feature>
<comment type="cofactor">
    <cofactor evidence="12">
        <name>Mg(2+)</name>
        <dbReference type="ChEBI" id="CHEBI:18420"/>
    </cofactor>
    <text evidence="12">Requires a divalent cation, most likely magnesium in vivo, as an electrophilic catalyst to aid phosphoryl group transfer. It is the chelate of the metal and the nucleotide that is the actual substrate.</text>
</comment>
<dbReference type="GO" id="GO:0005524">
    <property type="term" value="F:ATP binding"/>
    <property type="evidence" value="ECO:0007669"/>
    <property type="project" value="UniProtKB-UniRule"/>
</dbReference>
<evidence type="ECO:0000256" key="4">
    <source>
        <dbReference type="ARBA" id="ARBA00022679"/>
    </source>
</evidence>
<evidence type="ECO:0000259" key="13">
    <source>
        <dbReference type="Pfam" id="PF00294"/>
    </source>
</evidence>
<dbReference type="PRINTS" id="PR00990">
    <property type="entry name" value="RIBOKINASE"/>
</dbReference>
<dbReference type="PANTHER" id="PTHR10584">
    <property type="entry name" value="SUGAR KINASE"/>
    <property type="match status" value="1"/>
</dbReference>
<evidence type="ECO:0000256" key="12">
    <source>
        <dbReference type="HAMAP-Rule" id="MF_01987"/>
    </source>
</evidence>
<feature type="binding site" evidence="12">
    <location>
        <position position="289"/>
    </location>
    <ligand>
        <name>K(+)</name>
        <dbReference type="ChEBI" id="CHEBI:29103"/>
    </ligand>
</feature>
<dbReference type="UniPathway" id="UPA00916">
    <property type="reaction ID" value="UER00889"/>
</dbReference>